<gene>
    <name evidence="1" type="ORF">GCM10009425_48030</name>
</gene>
<name>A0ABQ2H4N2_9PSED</name>
<dbReference type="RefSeq" id="WP_188868656.1">
    <property type="nucleotide sequence ID" value="NZ_BMNW01000028.1"/>
</dbReference>
<evidence type="ECO:0000313" key="1">
    <source>
        <dbReference type="EMBL" id="GGM31844.1"/>
    </source>
</evidence>
<reference evidence="2" key="1">
    <citation type="journal article" date="2019" name="Int. J. Syst. Evol. Microbiol.">
        <title>The Global Catalogue of Microorganisms (GCM) 10K type strain sequencing project: providing services to taxonomists for standard genome sequencing and annotation.</title>
        <authorList>
            <consortium name="The Broad Institute Genomics Platform"/>
            <consortium name="The Broad Institute Genome Sequencing Center for Infectious Disease"/>
            <person name="Wu L."/>
            <person name="Ma J."/>
        </authorList>
    </citation>
    <scope>NUCLEOTIDE SEQUENCE [LARGE SCALE GENOMIC DNA]</scope>
    <source>
        <strain evidence="2">JCM 13501</strain>
    </source>
</reference>
<proteinExistence type="predicted"/>
<protein>
    <submittedName>
        <fullName evidence="1">Uncharacterized protein</fullName>
    </submittedName>
</protein>
<comment type="caution">
    <text evidence="1">The sequence shown here is derived from an EMBL/GenBank/DDBJ whole genome shotgun (WGS) entry which is preliminary data.</text>
</comment>
<dbReference type="EMBL" id="BMNW01000028">
    <property type="protein sequence ID" value="GGM31844.1"/>
    <property type="molecule type" value="Genomic_DNA"/>
</dbReference>
<accession>A0ABQ2H4N2</accession>
<keyword evidence="2" id="KW-1185">Reference proteome</keyword>
<dbReference type="Proteomes" id="UP000616499">
    <property type="component" value="Unassembled WGS sequence"/>
</dbReference>
<organism evidence="1 2">
    <name type="scientific">Pseudomonas asuensis</name>
    <dbReference type="NCBI Taxonomy" id="1825787"/>
    <lineage>
        <taxon>Bacteria</taxon>
        <taxon>Pseudomonadati</taxon>
        <taxon>Pseudomonadota</taxon>
        <taxon>Gammaproteobacteria</taxon>
        <taxon>Pseudomonadales</taxon>
        <taxon>Pseudomonadaceae</taxon>
        <taxon>Pseudomonas</taxon>
    </lineage>
</organism>
<evidence type="ECO:0000313" key="2">
    <source>
        <dbReference type="Proteomes" id="UP000616499"/>
    </source>
</evidence>
<sequence length="310" mass="35448">MKIPSTNYEITWHRPGEIANHSPEKVEKPSTSLSDVLPIKVRPTDERRTAYRIRSQFISQARKLTAFISANPKIAANPKWDPAFAQTPEERALSAQKNKSAAEEALKDVRLALYNKNYGSLKSDNKFNLDKRDSEGSRINKGKFYNFSDIGNITNRFHQSAMRSQAIWESTKINCDGLALAAMDYVSHKHPEISVARLLLPGHSLMTLGEITPDLANLPLAAWPEHIHVCDPWTNITCSAPDYPKKFLEKMEKWNTGNKLIRDKHEWINPNNEKWRSCVKENPKILVRLRYEKGLFHDDLLLPPPVELES</sequence>